<keyword evidence="7 9" id="KW-1133">Transmembrane helix</keyword>
<feature type="transmembrane region" description="Helical" evidence="9">
    <location>
        <begin position="380"/>
        <end position="401"/>
    </location>
</feature>
<evidence type="ECO:0000259" key="10">
    <source>
        <dbReference type="PROSITE" id="PS50893"/>
    </source>
</evidence>
<keyword evidence="2" id="KW-0813">Transport</keyword>
<dbReference type="AlphaFoldDB" id="A0A1H8ZT92"/>
<dbReference type="Pfam" id="PF00005">
    <property type="entry name" value="ABC_tran"/>
    <property type="match status" value="1"/>
</dbReference>
<dbReference type="PROSITE" id="PS00211">
    <property type="entry name" value="ABC_TRANSPORTER_1"/>
    <property type="match status" value="1"/>
</dbReference>
<keyword evidence="13" id="KW-1185">Reference proteome</keyword>
<dbReference type="EMBL" id="FOEN01000001">
    <property type="protein sequence ID" value="SEP67501.1"/>
    <property type="molecule type" value="Genomic_DNA"/>
</dbReference>
<evidence type="ECO:0000256" key="6">
    <source>
        <dbReference type="ARBA" id="ARBA00022840"/>
    </source>
</evidence>
<dbReference type="Pfam" id="PF00664">
    <property type="entry name" value="ABC_membrane"/>
    <property type="match status" value="1"/>
</dbReference>
<dbReference type="GO" id="GO:0015421">
    <property type="term" value="F:ABC-type oligopeptide transporter activity"/>
    <property type="evidence" value="ECO:0007669"/>
    <property type="project" value="TreeGrafter"/>
</dbReference>
<dbReference type="GO" id="GO:0005524">
    <property type="term" value="F:ATP binding"/>
    <property type="evidence" value="ECO:0007669"/>
    <property type="project" value="UniProtKB-KW"/>
</dbReference>
<evidence type="ECO:0000313" key="13">
    <source>
        <dbReference type="Proteomes" id="UP000198833"/>
    </source>
</evidence>
<feature type="transmembrane region" description="Helical" evidence="9">
    <location>
        <begin position="197"/>
        <end position="215"/>
    </location>
</feature>
<dbReference type="PROSITE" id="PS50893">
    <property type="entry name" value="ABC_TRANSPORTER_2"/>
    <property type="match status" value="1"/>
</dbReference>
<evidence type="ECO:0000313" key="12">
    <source>
        <dbReference type="EMBL" id="SEP67501.1"/>
    </source>
</evidence>
<dbReference type="InterPro" id="IPR036640">
    <property type="entry name" value="ABC1_TM_sf"/>
</dbReference>
<feature type="domain" description="ABC transmembrane type-1" evidence="11">
    <location>
        <begin position="197"/>
        <end position="436"/>
    </location>
</feature>
<keyword evidence="6 12" id="KW-0067">ATP-binding</keyword>
<dbReference type="GO" id="GO:0016887">
    <property type="term" value="F:ATP hydrolysis activity"/>
    <property type="evidence" value="ECO:0007669"/>
    <property type="project" value="InterPro"/>
</dbReference>
<dbReference type="PANTHER" id="PTHR43394">
    <property type="entry name" value="ATP-DEPENDENT PERMEASE MDL1, MITOCHONDRIAL"/>
    <property type="match status" value="1"/>
</dbReference>
<dbReference type="Gene3D" id="1.20.1560.10">
    <property type="entry name" value="ABC transporter type 1, transmembrane domain"/>
    <property type="match status" value="1"/>
</dbReference>
<proteinExistence type="predicted"/>
<dbReference type="InterPro" id="IPR003593">
    <property type="entry name" value="AAA+_ATPase"/>
</dbReference>
<dbReference type="PANTHER" id="PTHR43394:SF1">
    <property type="entry name" value="ATP-BINDING CASSETTE SUB-FAMILY B MEMBER 10, MITOCHONDRIAL"/>
    <property type="match status" value="1"/>
</dbReference>
<keyword evidence="3" id="KW-1003">Cell membrane</keyword>
<dbReference type="GO" id="GO:0005886">
    <property type="term" value="C:plasma membrane"/>
    <property type="evidence" value="ECO:0007669"/>
    <property type="project" value="UniProtKB-SubCell"/>
</dbReference>
<feature type="transmembrane region" description="Helical" evidence="9">
    <location>
        <begin position="413"/>
        <end position="434"/>
    </location>
</feature>
<keyword evidence="8 9" id="KW-0472">Membrane</keyword>
<dbReference type="CDD" id="cd18548">
    <property type="entry name" value="ABC_6TM_Tm287_like"/>
    <property type="match status" value="1"/>
</dbReference>
<dbReference type="FunFam" id="3.40.50.300:FF:000854">
    <property type="entry name" value="Multidrug ABC transporter ATP-binding protein"/>
    <property type="match status" value="1"/>
</dbReference>
<protein>
    <submittedName>
        <fullName evidence="12">ATP-binding cassette, subfamily B</fullName>
    </submittedName>
</protein>
<dbReference type="SUPFAM" id="SSF52540">
    <property type="entry name" value="P-loop containing nucleoside triphosphate hydrolases"/>
    <property type="match status" value="1"/>
</dbReference>
<dbReference type="SUPFAM" id="SSF90123">
    <property type="entry name" value="ABC transporter transmembrane region"/>
    <property type="match status" value="1"/>
</dbReference>
<evidence type="ECO:0000259" key="11">
    <source>
        <dbReference type="PROSITE" id="PS50929"/>
    </source>
</evidence>
<dbReference type="InterPro" id="IPR017871">
    <property type="entry name" value="ABC_transporter-like_CS"/>
</dbReference>
<dbReference type="InterPro" id="IPR003439">
    <property type="entry name" value="ABC_transporter-like_ATP-bd"/>
</dbReference>
<gene>
    <name evidence="12" type="ORF">SAMN04488558_101326</name>
</gene>
<reference evidence="12 13" key="1">
    <citation type="submission" date="2016-10" db="EMBL/GenBank/DDBJ databases">
        <authorList>
            <person name="de Groot N.N."/>
        </authorList>
    </citation>
    <scope>NUCLEOTIDE SEQUENCE [LARGE SCALE GENOMIC DNA]</scope>
    <source>
        <strain evidence="12 13">DSM 15695</strain>
    </source>
</reference>
<evidence type="ECO:0000256" key="5">
    <source>
        <dbReference type="ARBA" id="ARBA00022741"/>
    </source>
</evidence>
<dbReference type="Gene3D" id="3.40.50.300">
    <property type="entry name" value="P-loop containing nucleotide triphosphate hydrolases"/>
    <property type="match status" value="1"/>
</dbReference>
<dbReference type="InterPro" id="IPR011527">
    <property type="entry name" value="ABC1_TM_dom"/>
</dbReference>
<comment type="subcellular location">
    <subcellularLocation>
        <location evidence="1">Cell membrane</location>
        <topology evidence="1">Multi-pass membrane protein</topology>
    </subcellularLocation>
</comment>
<evidence type="ECO:0000256" key="8">
    <source>
        <dbReference type="ARBA" id="ARBA00023136"/>
    </source>
</evidence>
<feature type="transmembrane region" description="Helical" evidence="9">
    <location>
        <begin position="293"/>
        <end position="314"/>
    </location>
</feature>
<dbReference type="Proteomes" id="UP000198833">
    <property type="component" value="Unassembled WGS sequence"/>
</dbReference>
<accession>A0A1H8ZT92</accession>
<dbReference type="InterPro" id="IPR039421">
    <property type="entry name" value="Type_1_exporter"/>
</dbReference>
<dbReference type="InterPro" id="IPR027417">
    <property type="entry name" value="P-loop_NTPase"/>
</dbReference>
<feature type="domain" description="ABC transporter" evidence="10">
    <location>
        <begin position="470"/>
        <end position="705"/>
    </location>
</feature>
<keyword evidence="5" id="KW-0547">Nucleotide-binding</keyword>
<evidence type="ECO:0000256" key="4">
    <source>
        <dbReference type="ARBA" id="ARBA00022692"/>
    </source>
</evidence>
<evidence type="ECO:0000256" key="9">
    <source>
        <dbReference type="SAM" id="Phobius"/>
    </source>
</evidence>
<organism evidence="12 13">
    <name type="scientific">Ignavigranum ruoffiae</name>
    <dbReference type="NCBI Taxonomy" id="89093"/>
    <lineage>
        <taxon>Bacteria</taxon>
        <taxon>Bacillati</taxon>
        <taxon>Bacillota</taxon>
        <taxon>Bacilli</taxon>
        <taxon>Lactobacillales</taxon>
        <taxon>Aerococcaceae</taxon>
        <taxon>Ignavigranum</taxon>
    </lineage>
</organism>
<dbReference type="PROSITE" id="PS50929">
    <property type="entry name" value="ABC_TM1F"/>
    <property type="match status" value="1"/>
</dbReference>
<dbReference type="STRING" id="89093.SAMN04488558_101326"/>
<keyword evidence="4 9" id="KW-0812">Transmembrane</keyword>
<evidence type="ECO:0000256" key="7">
    <source>
        <dbReference type="ARBA" id="ARBA00022989"/>
    </source>
</evidence>
<dbReference type="OrthoDB" id="9770415at2"/>
<evidence type="ECO:0000256" key="2">
    <source>
        <dbReference type="ARBA" id="ARBA00022448"/>
    </source>
</evidence>
<evidence type="ECO:0000256" key="1">
    <source>
        <dbReference type="ARBA" id="ARBA00004651"/>
    </source>
</evidence>
<name>A0A1H8ZT92_9LACT</name>
<feature type="transmembrane region" description="Helical" evidence="9">
    <location>
        <begin position="267"/>
        <end position="287"/>
    </location>
</feature>
<dbReference type="SMART" id="SM00382">
    <property type="entry name" value="AAA"/>
    <property type="match status" value="1"/>
</dbReference>
<dbReference type="RefSeq" id="WP_092570099.1">
    <property type="nucleotide sequence ID" value="NZ_CP149446.1"/>
</dbReference>
<sequence length="720" mass="80151">MRNLWQQLKPYRWLILLIMLFHVGRAYTTLLLPDYTSRLIDIGIQNSGFEYAVPLEITAQDAQRLSEMMTPAEQEVLASNYQQTDHQTLRLNDQIAKDDQALKDLEKSLLEPIAVLEFLNKSSGTETSSSFGNMNPQMLSQIPKTQLRSMFKKQIEKMDQNMLRSAAVNFVKDQYEASGNDLQAYQWQYLFREGGQMLMITLASILVAVGAHFFASRISADLGYNLREQIYRKVLSFSHYEIDRFSTSSLITRSTNDIQQISTTMTVILRFALFAPVMAAGGIYHVIRTGTSLSWIIVLAVLAVVIIVGGLLVLTMPKFKIMQKQVDGLNLVAREILTGLQVIRSFGRQELETQRFDTANSDLKRTMLFVNRTMSMMMPLMMLIMNATSILIVWVAGHQIASGGIMVGQMTAFISYTMQIIFSFMIFSMMAVLLPRAVVSSDRVAEVIDSPIQIHDADQVQHIDQAHGQVEFNQVSFRYPGAKQDSISQVSFRAEPGKTTAIIGSTGSGKSTLLSLLLRFYEVSQGSITIDGVDIRQLSQHDLRDLIGYVPQKGVLFSGSVSSNIKYSDDQIADPQMVQAANIAAADEFIQEMDGEYQASISQGGANVSGGQKQRLSIARAIAKDPTIYLFDDSFSALDYKTDAQVRRSLELVTKEATVIIVAQRVSTILDADNIIVLEEGKVIGQGTHQTLMTTCPVYQEIAQSQLSAAEIERSMKGGN</sequence>
<evidence type="ECO:0000256" key="3">
    <source>
        <dbReference type="ARBA" id="ARBA00022475"/>
    </source>
</evidence>